<dbReference type="AlphaFoldDB" id="A0A8H4CKH9"/>
<dbReference type="CDD" id="cd00067">
    <property type="entry name" value="GAL4"/>
    <property type="match status" value="1"/>
</dbReference>
<evidence type="ECO:0000259" key="8">
    <source>
        <dbReference type="PROSITE" id="PS50048"/>
    </source>
</evidence>
<dbReference type="PROSITE" id="PS50048">
    <property type="entry name" value="ZN2_CY6_FUNGAL_2"/>
    <property type="match status" value="1"/>
</dbReference>
<protein>
    <recommendedName>
        <fullName evidence="8">Zn(2)-C6 fungal-type domain-containing protein</fullName>
    </recommendedName>
</protein>
<dbReference type="PANTHER" id="PTHR47540">
    <property type="entry name" value="THIAMINE REPRESSIBLE GENES REGULATORY PROTEIN THI5"/>
    <property type="match status" value="1"/>
</dbReference>
<feature type="region of interest" description="Disordered" evidence="7">
    <location>
        <begin position="77"/>
        <end position="126"/>
    </location>
</feature>
<keyword evidence="6" id="KW-0539">Nucleus</keyword>
<dbReference type="GO" id="GO:0005634">
    <property type="term" value="C:nucleus"/>
    <property type="evidence" value="ECO:0007669"/>
    <property type="project" value="UniProtKB-SubCell"/>
</dbReference>
<keyword evidence="3" id="KW-0805">Transcription regulation</keyword>
<evidence type="ECO:0000313" key="9">
    <source>
        <dbReference type="EMBL" id="KAF3805663.1"/>
    </source>
</evidence>
<feature type="region of interest" description="Disordered" evidence="7">
    <location>
        <begin position="658"/>
        <end position="678"/>
    </location>
</feature>
<reference evidence="9" key="2">
    <citation type="submission" date="2020-03" db="EMBL/GenBank/DDBJ databases">
        <authorList>
            <person name="Fu F.-F."/>
            <person name="Chen J."/>
        </authorList>
    </citation>
    <scope>NUCLEOTIDE SEQUENCE</scope>
    <source>
        <strain evidence="9">Lc1</strain>
    </source>
</reference>
<dbReference type="InterPro" id="IPR001138">
    <property type="entry name" value="Zn2Cys6_DnaBD"/>
</dbReference>
<gene>
    <name evidence="9" type="ORF">GCG54_00005702</name>
</gene>
<dbReference type="Proteomes" id="UP000613401">
    <property type="component" value="Unassembled WGS sequence"/>
</dbReference>
<organism evidence="9 10">
    <name type="scientific">Colletotrichum gloeosporioides</name>
    <name type="common">Anthracnose fungus</name>
    <name type="synonym">Glomerella cingulata</name>
    <dbReference type="NCBI Taxonomy" id="474922"/>
    <lineage>
        <taxon>Eukaryota</taxon>
        <taxon>Fungi</taxon>
        <taxon>Dikarya</taxon>
        <taxon>Ascomycota</taxon>
        <taxon>Pezizomycotina</taxon>
        <taxon>Sordariomycetes</taxon>
        <taxon>Hypocreomycetidae</taxon>
        <taxon>Glomerellales</taxon>
        <taxon>Glomerellaceae</taxon>
        <taxon>Colletotrichum</taxon>
        <taxon>Colletotrichum gloeosporioides species complex</taxon>
    </lineage>
</organism>
<dbReference type="Gene3D" id="4.10.240.10">
    <property type="entry name" value="Zn(2)-C6 fungal-type DNA-binding domain"/>
    <property type="match status" value="1"/>
</dbReference>
<dbReference type="Pfam" id="PF00172">
    <property type="entry name" value="Zn_clus"/>
    <property type="match status" value="1"/>
</dbReference>
<evidence type="ECO:0000313" key="10">
    <source>
        <dbReference type="Proteomes" id="UP000613401"/>
    </source>
</evidence>
<comment type="caution">
    <text evidence="9">The sequence shown here is derived from an EMBL/GenBank/DDBJ whole genome shotgun (WGS) entry which is preliminary data.</text>
</comment>
<dbReference type="GO" id="GO:0000981">
    <property type="term" value="F:DNA-binding transcription factor activity, RNA polymerase II-specific"/>
    <property type="evidence" value="ECO:0007669"/>
    <property type="project" value="InterPro"/>
</dbReference>
<dbReference type="GO" id="GO:0006351">
    <property type="term" value="P:DNA-templated transcription"/>
    <property type="evidence" value="ECO:0007669"/>
    <property type="project" value="InterPro"/>
</dbReference>
<dbReference type="GO" id="GO:0043565">
    <property type="term" value="F:sequence-specific DNA binding"/>
    <property type="evidence" value="ECO:0007669"/>
    <property type="project" value="TreeGrafter"/>
</dbReference>
<dbReference type="GO" id="GO:0045944">
    <property type="term" value="P:positive regulation of transcription by RNA polymerase II"/>
    <property type="evidence" value="ECO:0007669"/>
    <property type="project" value="TreeGrafter"/>
</dbReference>
<dbReference type="GeneID" id="69012852"/>
<name>A0A8H4CKH9_COLGL</name>
<dbReference type="SMART" id="SM00906">
    <property type="entry name" value="Fungal_trans"/>
    <property type="match status" value="1"/>
</dbReference>
<proteinExistence type="predicted"/>
<evidence type="ECO:0000256" key="3">
    <source>
        <dbReference type="ARBA" id="ARBA00023015"/>
    </source>
</evidence>
<dbReference type="PROSITE" id="PS00463">
    <property type="entry name" value="ZN2_CY6_FUNGAL_1"/>
    <property type="match status" value="1"/>
</dbReference>
<dbReference type="InterPro" id="IPR036864">
    <property type="entry name" value="Zn2-C6_fun-type_DNA-bd_sf"/>
</dbReference>
<keyword evidence="4" id="KW-0238">DNA-binding</keyword>
<evidence type="ECO:0000256" key="7">
    <source>
        <dbReference type="SAM" id="MobiDB-lite"/>
    </source>
</evidence>
<evidence type="ECO:0000256" key="4">
    <source>
        <dbReference type="ARBA" id="ARBA00023125"/>
    </source>
</evidence>
<dbReference type="RefSeq" id="XP_045264822.1">
    <property type="nucleotide sequence ID" value="XM_045405720.1"/>
</dbReference>
<dbReference type="GO" id="GO:0008270">
    <property type="term" value="F:zinc ion binding"/>
    <property type="evidence" value="ECO:0007669"/>
    <property type="project" value="InterPro"/>
</dbReference>
<sequence length="731" mass="81503">MRQSPCWILCHTYAPWNLTLTLPSCLRCRERKVKCSGSEPCTNCIRRATECVFDREDRKVVVSERFLNELKRKSGYGVDGHLQPSPASKRSRVNRSTSPVDDDGRRGGMLDTQQSPTPAGDFGAHDRASTHDVFAVDDGTTVVGGGDLDERRHGGFPVMRNPLASGASRFLTDSNGRRRWLGPSSTWAYSRQVLSMIQGYLGQRESPELPLNVDAQAFKLDWPSSRELIPRPTVDIPSLDYALYLTNTVKFHLGQTYHLFDEDSFMHGLYDFYRKGPNTEPEAGDRLWYIQFLLIMAFGKALLVPGTPDQRPPGSSLVTRALELLPDAHGLYQDPVLSVEILCCLALYLQSVDHRNSAYTYIGQAFRIAMTQGLHREPLQGLLSDAEANRLRCIWWTIYILDRKLSSLMGAPNSIQDSDITVHLPRSDPAVQKYKALSLHVVLSKLHAKVLNTVYGVDGKLDPSFLKNIQEVLRDMARLAPQLTAGFEFKLNNSEPASRVSATLNLCYHQCVVLATRPLLMCLLQDVLARRDHSQRNLASPIKALLKTSSDSATKSLRILSTLQTQHLLETFLPFDLEQTFSSAFLLKLMTSIPGLPDREGNHMKDAFEILDTMIARGNVVARFRKEELEKLQEMLRLTQSQVERPVAASDRNEGHLVVNSGGGSDSGVLQDRGPATGSTVNGLASEQMLSIAGLLDWEPNMSTFGDDQLAGSWLWTDTIPQDFDFGGELL</sequence>
<evidence type="ECO:0000256" key="5">
    <source>
        <dbReference type="ARBA" id="ARBA00023163"/>
    </source>
</evidence>
<dbReference type="SUPFAM" id="SSF57701">
    <property type="entry name" value="Zn2/Cys6 DNA-binding domain"/>
    <property type="match status" value="1"/>
</dbReference>
<evidence type="ECO:0000256" key="2">
    <source>
        <dbReference type="ARBA" id="ARBA00022723"/>
    </source>
</evidence>
<keyword evidence="2" id="KW-0479">Metal-binding</keyword>
<evidence type="ECO:0000256" key="6">
    <source>
        <dbReference type="ARBA" id="ARBA00023242"/>
    </source>
</evidence>
<keyword evidence="5" id="KW-0804">Transcription</keyword>
<reference evidence="9" key="1">
    <citation type="journal article" date="2020" name="Phytopathology">
        <title>Genome sequence and comparative analysis of Colletotrichum gloeosporioides isolated from Liriodendron leaves.</title>
        <authorList>
            <person name="Fu F.F."/>
            <person name="Hao Z."/>
            <person name="Wang P."/>
            <person name="Lu Y."/>
            <person name="Xue L.J."/>
            <person name="Wei G."/>
            <person name="Tian Y."/>
            <person name="Baishi H."/>
            <person name="Xu H."/>
            <person name="Shi J."/>
            <person name="Cheng T."/>
            <person name="Wang G."/>
            <person name="Yi Y."/>
            <person name="Chen J."/>
        </authorList>
    </citation>
    <scope>NUCLEOTIDE SEQUENCE</scope>
    <source>
        <strain evidence="9">Lc1</strain>
    </source>
</reference>
<dbReference type="InterPro" id="IPR007219">
    <property type="entry name" value="XnlR_reg_dom"/>
</dbReference>
<evidence type="ECO:0000256" key="1">
    <source>
        <dbReference type="ARBA" id="ARBA00004123"/>
    </source>
</evidence>
<dbReference type="SMART" id="SM00066">
    <property type="entry name" value="GAL4"/>
    <property type="match status" value="1"/>
</dbReference>
<feature type="domain" description="Zn(2)-C6 fungal-type" evidence="8">
    <location>
        <begin position="24"/>
        <end position="53"/>
    </location>
</feature>
<dbReference type="InterPro" id="IPR051711">
    <property type="entry name" value="Stress_Response_Reg"/>
</dbReference>
<dbReference type="CDD" id="cd12148">
    <property type="entry name" value="fungal_TF_MHR"/>
    <property type="match status" value="1"/>
</dbReference>
<dbReference type="Pfam" id="PF04082">
    <property type="entry name" value="Fungal_trans"/>
    <property type="match status" value="1"/>
</dbReference>
<keyword evidence="10" id="KW-1185">Reference proteome</keyword>
<accession>A0A8H4CKH9</accession>
<dbReference type="EMBL" id="WVTB01000041">
    <property type="protein sequence ID" value="KAF3805663.1"/>
    <property type="molecule type" value="Genomic_DNA"/>
</dbReference>
<comment type="subcellular location">
    <subcellularLocation>
        <location evidence="1">Nucleus</location>
    </subcellularLocation>
</comment>
<dbReference type="PANTHER" id="PTHR47540:SF6">
    <property type="entry name" value="ZN(II)2CYS6 TRANSCRIPTION FACTOR (EUROFUNG)"/>
    <property type="match status" value="1"/>
</dbReference>